<proteinExistence type="predicted"/>
<evidence type="ECO:0000313" key="2">
    <source>
        <dbReference type="EMBL" id="CAI9269151.1"/>
    </source>
</evidence>
<dbReference type="PANTHER" id="PTHR31973">
    <property type="entry name" value="POLYPROTEIN, PUTATIVE-RELATED"/>
    <property type="match status" value="1"/>
</dbReference>
<dbReference type="EMBL" id="OX465077">
    <property type="protein sequence ID" value="CAI9269151.1"/>
    <property type="molecule type" value="Genomic_DNA"/>
</dbReference>
<feature type="region of interest" description="Disordered" evidence="1">
    <location>
        <begin position="75"/>
        <end position="114"/>
    </location>
</feature>
<organism evidence="2 3">
    <name type="scientific">Lactuca saligna</name>
    <name type="common">Willowleaf lettuce</name>
    <dbReference type="NCBI Taxonomy" id="75948"/>
    <lineage>
        <taxon>Eukaryota</taxon>
        <taxon>Viridiplantae</taxon>
        <taxon>Streptophyta</taxon>
        <taxon>Embryophyta</taxon>
        <taxon>Tracheophyta</taxon>
        <taxon>Spermatophyta</taxon>
        <taxon>Magnoliopsida</taxon>
        <taxon>eudicotyledons</taxon>
        <taxon>Gunneridae</taxon>
        <taxon>Pentapetalae</taxon>
        <taxon>asterids</taxon>
        <taxon>campanulids</taxon>
        <taxon>Asterales</taxon>
        <taxon>Asteraceae</taxon>
        <taxon>Cichorioideae</taxon>
        <taxon>Cichorieae</taxon>
        <taxon>Lactucinae</taxon>
        <taxon>Lactuca</taxon>
    </lineage>
</organism>
<evidence type="ECO:0000313" key="3">
    <source>
        <dbReference type="Proteomes" id="UP001177003"/>
    </source>
</evidence>
<evidence type="ECO:0000256" key="1">
    <source>
        <dbReference type="SAM" id="MobiDB-lite"/>
    </source>
</evidence>
<feature type="compositionally biased region" description="Gly residues" evidence="1">
    <location>
        <begin position="86"/>
        <end position="101"/>
    </location>
</feature>
<name>A0AA35V907_LACSI</name>
<dbReference type="AlphaFoldDB" id="A0AA35V907"/>
<dbReference type="PANTHER" id="PTHR31973:SF187">
    <property type="entry name" value="MUTATOR TRANSPOSASE MUDRA PROTEIN"/>
    <property type="match status" value="1"/>
</dbReference>
<reference evidence="2" key="1">
    <citation type="submission" date="2023-04" db="EMBL/GenBank/DDBJ databases">
        <authorList>
            <person name="Vijverberg K."/>
            <person name="Xiong W."/>
            <person name="Schranz E."/>
        </authorList>
    </citation>
    <scope>NUCLEOTIDE SEQUENCE</scope>
</reference>
<protein>
    <submittedName>
        <fullName evidence="2">Uncharacterized protein</fullName>
    </submittedName>
</protein>
<gene>
    <name evidence="2" type="ORF">LSALG_LOCUS9539</name>
</gene>
<dbReference type="Proteomes" id="UP001177003">
    <property type="component" value="Chromosome 1"/>
</dbReference>
<accession>A0AA35V907</accession>
<sequence>MHGLLEAVKEVMPDDEHRQCARHIFANFYKHFSGEIYKTLFWKFAKSTTDQEFKNNMEKMKELNNDTYDDVMKINPKTVPPAATSGGRGGKGPIGSRGGRGSSASTSGGRGGRSFIDEIFDSPMENEVIEMFDNFEEELHRAEMERREGEPLLQFPKSQFDDGVPITQDDGVAETQDVVPETQFDIEYANLEDQSNVVGGIVIDVLVIHGKLKPRKPSGRII</sequence>
<keyword evidence="3" id="KW-1185">Reference proteome</keyword>